<evidence type="ECO:0000313" key="2">
    <source>
        <dbReference type="EMBL" id="QJB05000.1"/>
    </source>
</evidence>
<name>A0A6H1Z623_9ZZZZ</name>
<sequence length="63" mass="7232">MTYVEAMELKVGDRISIITKDFFGEGIVRINDISKGKNKLVAENNTYDGYIIISPYFITRKIE</sequence>
<gene>
    <name evidence="1" type="ORF">MM171A00247_0057</name>
    <name evidence="2" type="ORF">MM171B00144_0039</name>
</gene>
<accession>A0A6H1Z623</accession>
<organism evidence="1">
    <name type="scientific">viral metagenome</name>
    <dbReference type="NCBI Taxonomy" id="1070528"/>
    <lineage>
        <taxon>unclassified sequences</taxon>
        <taxon>metagenomes</taxon>
        <taxon>organismal metagenomes</taxon>
    </lineage>
</organism>
<proteinExistence type="predicted"/>
<protein>
    <submittedName>
        <fullName evidence="1">Uncharacterized protein</fullName>
    </submittedName>
</protein>
<evidence type="ECO:0000313" key="1">
    <source>
        <dbReference type="EMBL" id="QJA43343.1"/>
    </source>
</evidence>
<dbReference type="EMBL" id="MT143893">
    <property type="protein sequence ID" value="QJB05000.1"/>
    <property type="molecule type" value="Genomic_DNA"/>
</dbReference>
<reference evidence="1" key="1">
    <citation type="submission" date="2020-03" db="EMBL/GenBank/DDBJ databases">
        <title>The deep terrestrial virosphere.</title>
        <authorList>
            <person name="Holmfeldt K."/>
            <person name="Nilsson E."/>
            <person name="Simone D."/>
            <person name="Lopez-Fernandez M."/>
            <person name="Wu X."/>
            <person name="de Brujin I."/>
            <person name="Lundin D."/>
            <person name="Andersson A."/>
            <person name="Bertilsson S."/>
            <person name="Dopson M."/>
        </authorList>
    </citation>
    <scope>NUCLEOTIDE SEQUENCE</scope>
    <source>
        <strain evidence="1">MM171A00247</strain>
        <strain evidence="2">MM171B00144</strain>
    </source>
</reference>
<dbReference type="AlphaFoldDB" id="A0A6H1Z623"/>
<dbReference type="EMBL" id="MT143700">
    <property type="protein sequence ID" value="QJA43343.1"/>
    <property type="molecule type" value="Genomic_DNA"/>
</dbReference>